<evidence type="ECO:0000313" key="1">
    <source>
        <dbReference type="EMBL" id="QHU20669.1"/>
    </source>
</evidence>
<dbReference type="AlphaFoldDB" id="A0A6C0KST3"/>
<name>A0A6C0KST3_9ZZZZ</name>
<organism evidence="1">
    <name type="scientific">viral metagenome</name>
    <dbReference type="NCBI Taxonomy" id="1070528"/>
    <lineage>
        <taxon>unclassified sequences</taxon>
        <taxon>metagenomes</taxon>
        <taxon>organismal metagenomes</taxon>
    </lineage>
</organism>
<reference evidence="1" key="1">
    <citation type="journal article" date="2020" name="Nature">
        <title>Giant virus diversity and host interactions through global metagenomics.</title>
        <authorList>
            <person name="Schulz F."/>
            <person name="Roux S."/>
            <person name="Paez-Espino D."/>
            <person name="Jungbluth S."/>
            <person name="Walsh D.A."/>
            <person name="Denef V.J."/>
            <person name="McMahon K.D."/>
            <person name="Konstantinidis K.T."/>
            <person name="Eloe-Fadrosh E.A."/>
            <person name="Kyrpides N.C."/>
            <person name="Woyke T."/>
        </authorList>
    </citation>
    <scope>NUCLEOTIDE SEQUENCE</scope>
    <source>
        <strain evidence="1">GVMAG-S-3300013093-109</strain>
    </source>
</reference>
<protein>
    <submittedName>
        <fullName evidence="1">Uncharacterized protein</fullName>
    </submittedName>
</protein>
<sequence length="161" mass="18950">MALIEDFARWNELHQEYLSKINPSKLSRYYTQENAENYAKLHATLQYLAEKGQLRVERHSGSEEWYHSTDILLPNGTKCANTVGFVTDMDVHLGKWDKEFVEHTEVVDENHIRIHLMIGTYHPELPEFRGENMEHLELGMNDDYFDGFDIVIAKRFVTDNF</sequence>
<dbReference type="EMBL" id="MN740970">
    <property type="protein sequence ID" value="QHU20669.1"/>
    <property type="molecule type" value="Genomic_DNA"/>
</dbReference>
<accession>A0A6C0KST3</accession>
<proteinExistence type="predicted"/>